<protein>
    <recommendedName>
        <fullName evidence="2">phosphoribosylformylglycinamidine cyclo-ligase</fullName>
        <ecNumber evidence="2">6.3.3.1</ecNumber>
    </recommendedName>
</protein>
<dbReference type="FunFam" id="3.30.1330.10:FF:000001">
    <property type="entry name" value="Phosphoribosylformylglycinamidine cyclo-ligase"/>
    <property type="match status" value="1"/>
</dbReference>
<dbReference type="HAMAP" id="MF_00741">
    <property type="entry name" value="AIRS"/>
    <property type="match status" value="1"/>
</dbReference>
<dbReference type="InterPro" id="IPR016188">
    <property type="entry name" value="PurM-like_N"/>
</dbReference>
<dbReference type="GO" id="GO:0005829">
    <property type="term" value="C:cytosol"/>
    <property type="evidence" value="ECO:0007669"/>
    <property type="project" value="TreeGrafter"/>
</dbReference>
<reference evidence="8" key="1">
    <citation type="submission" date="2020-05" db="EMBL/GenBank/DDBJ databases">
        <authorList>
            <person name="Chiriac C."/>
            <person name="Salcher M."/>
            <person name="Ghai R."/>
            <person name="Kavagutti S V."/>
        </authorList>
    </citation>
    <scope>NUCLEOTIDE SEQUENCE</scope>
</reference>
<name>A0A6J6US28_9ZZZZ</name>
<feature type="domain" description="PurM-like N-terminal" evidence="6">
    <location>
        <begin position="57"/>
        <end position="162"/>
    </location>
</feature>
<dbReference type="GO" id="GO:0004637">
    <property type="term" value="F:phosphoribosylamine-glycine ligase activity"/>
    <property type="evidence" value="ECO:0007669"/>
    <property type="project" value="TreeGrafter"/>
</dbReference>
<dbReference type="AlphaFoldDB" id="A0A6J6US28"/>
<evidence type="ECO:0000256" key="4">
    <source>
        <dbReference type="ARBA" id="ARBA00022741"/>
    </source>
</evidence>
<dbReference type="GO" id="GO:0046084">
    <property type="term" value="P:adenine biosynthetic process"/>
    <property type="evidence" value="ECO:0007669"/>
    <property type="project" value="TreeGrafter"/>
</dbReference>
<evidence type="ECO:0000256" key="3">
    <source>
        <dbReference type="ARBA" id="ARBA00022598"/>
    </source>
</evidence>
<dbReference type="InterPro" id="IPR036921">
    <property type="entry name" value="PurM-like_N_sf"/>
</dbReference>
<dbReference type="SUPFAM" id="SSF56042">
    <property type="entry name" value="PurM C-terminal domain-like"/>
    <property type="match status" value="1"/>
</dbReference>
<comment type="pathway">
    <text evidence="1">Purine metabolism; IMP biosynthesis via de novo pathway; 5-amino-1-(5-phospho-D-ribosyl)imidazole from N(2)-formyl-N(1)-(5-phospho-D-ribosyl)glycinamide: step 2/2.</text>
</comment>
<organism evidence="8">
    <name type="scientific">freshwater metagenome</name>
    <dbReference type="NCBI Taxonomy" id="449393"/>
    <lineage>
        <taxon>unclassified sequences</taxon>
        <taxon>metagenomes</taxon>
        <taxon>ecological metagenomes</taxon>
    </lineage>
</organism>
<evidence type="ECO:0000313" key="8">
    <source>
        <dbReference type="EMBL" id="CAB4761808.1"/>
    </source>
</evidence>
<dbReference type="InterPro" id="IPR004733">
    <property type="entry name" value="PurM_cligase"/>
</dbReference>
<dbReference type="PANTHER" id="PTHR10520">
    <property type="entry name" value="TRIFUNCTIONAL PURINE BIOSYNTHETIC PROTEIN ADENOSINE-3-RELATED"/>
    <property type="match status" value="1"/>
</dbReference>
<evidence type="ECO:0000256" key="5">
    <source>
        <dbReference type="ARBA" id="ARBA00022840"/>
    </source>
</evidence>
<dbReference type="CDD" id="cd02196">
    <property type="entry name" value="PurM"/>
    <property type="match status" value="1"/>
</dbReference>
<keyword evidence="3" id="KW-0436">Ligase</keyword>
<dbReference type="GO" id="GO:0005524">
    <property type="term" value="F:ATP binding"/>
    <property type="evidence" value="ECO:0007669"/>
    <property type="project" value="UniProtKB-KW"/>
</dbReference>
<dbReference type="SUPFAM" id="SSF55326">
    <property type="entry name" value="PurM N-terminal domain-like"/>
    <property type="match status" value="1"/>
</dbReference>
<proteinExistence type="inferred from homology"/>
<dbReference type="InterPro" id="IPR010918">
    <property type="entry name" value="PurM-like_C_dom"/>
</dbReference>
<keyword evidence="5" id="KW-0067">ATP-binding</keyword>
<dbReference type="Gene3D" id="3.90.650.10">
    <property type="entry name" value="PurM-like C-terminal domain"/>
    <property type="match status" value="1"/>
</dbReference>
<dbReference type="PANTHER" id="PTHR10520:SF12">
    <property type="entry name" value="TRIFUNCTIONAL PURINE BIOSYNTHETIC PROTEIN ADENOSINE-3"/>
    <property type="match status" value="1"/>
</dbReference>
<dbReference type="UniPathway" id="UPA00074">
    <property type="reaction ID" value="UER00129"/>
</dbReference>
<dbReference type="InterPro" id="IPR036676">
    <property type="entry name" value="PurM-like_C_sf"/>
</dbReference>
<dbReference type="EMBL" id="CAEZZG010000027">
    <property type="protein sequence ID" value="CAB4761808.1"/>
    <property type="molecule type" value="Genomic_DNA"/>
</dbReference>
<dbReference type="Gene3D" id="3.30.1330.10">
    <property type="entry name" value="PurM-like, N-terminal domain"/>
    <property type="match status" value="1"/>
</dbReference>
<sequence>MTSTYSQAGVDIDAGDLAVQLMKEHLKKARRPEVVGDIGGFAGLFDVSALKKFNRPLLATSTDGVGTKTEIARQLGKYDTIGEDLVAMVVDDLVVCGAEPLFMTDYIAVGKVFPERIAEIVSGIAKGCAKAGTALVGGETAEHPGLLGEDEFDIAGAATGAVDYENLLGAEKVKAGDVIIAMPASGIHANGFSLVRHILKTKNLKLDSTPQNFPKTLGEVLLTPTEIYSLDCLALINGLKKDLHAFTHITGGGIADNTARVIPAGLKAVYDRSTWALPLEMIYLAQIGGVPEADMERTWNCGIGMAAIVAPKAADLAIRSLAARGMKAWAAGVIKTELTGDSAGMGSSALEATYQPR</sequence>
<evidence type="ECO:0000259" key="6">
    <source>
        <dbReference type="Pfam" id="PF00586"/>
    </source>
</evidence>
<dbReference type="Pfam" id="PF02769">
    <property type="entry name" value="AIRS_C"/>
    <property type="match status" value="1"/>
</dbReference>
<evidence type="ECO:0000256" key="2">
    <source>
        <dbReference type="ARBA" id="ARBA00013047"/>
    </source>
</evidence>
<keyword evidence="4" id="KW-0547">Nucleotide-binding</keyword>
<dbReference type="NCBIfam" id="TIGR00878">
    <property type="entry name" value="purM"/>
    <property type="match status" value="1"/>
</dbReference>
<dbReference type="GO" id="GO:0004641">
    <property type="term" value="F:phosphoribosylformylglycinamidine cyclo-ligase activity"/>
    <property type="evidence" value="ECO:0007669"/>
    <property type="project" value="UniProtKB-EC"/>
</dbReference>
<evidence type="ECO:0000256" key="1">
    <source>
        <dbReference type="ARBA" id="ARBA00004686"/>
    </source>
</evidence>
<dbReference type="Pfam" id="PF00586">
    <property type="entry name" value="AIRS"/>
    <property type="match status" value="1"/>
</dbReference>
<gene>
    <name evidence="8" type="ORF">UFOPK2844_01132</name>
</gene>
<dbReference type="GO" id="GO:0006189">
    <property type="term" value="P:'de novo' IMP biosynthetic process"/>
    <property type="evidence" value="ECO:0007669"/>
    <property type="project" value="UniProtKB-UniPathway"/>
</dbReference>
<dbReference type="EC" id="6.3.3.1" evidence="2"/>
<accession>A0A6J6US28</accession>
<feature type="domain" description="PurM-like C-terminal" evidence="7">
    <location>
        <begin position="174"/>
        <end position="335"/>
    </location>
</feature>
<evidence type="ECO:0000259" key="7">
    <source>
        <dbReference type="Pfam" id="PF02769"/>
    </source>
</evidence>